<dbReference type="InterPro" id="IPR001048">
    <property type="entry name" value="Asp/Glu/Uridylate_kinase"/>
</dbReference>
<evidence type="ECO:0000256" key="2">
    <source>
        <dbReference type="ARBA" id="ARBA00022679"/>
    </source>
</evidence>
<dbReference type="Proteomes" id="UP000664859">
    <property type="component" value="Unassembled WGS sequence"/>
</dbReference>
<dbReference type="Gene3D" id="1.20.120.1320">
    <property type="entry name" value="Aspartokinase, catalytic domain"/>
    <property type="match status" value="1"/>
</dbReference>
<name>A0A835ZI76_9STRA</name>
<keyword evidence="11" id="KW-1185">Reference proteome</keyword>
<dbReference type="NCBIfam" id="TIGR00657">
    <property type="entry name" value="asp_kinases"/>
    <property type="match status" value="1"/>
</dbReference>
<comment type="catalytic activity">
    <reaction evidence="6 7">
        <text>L-aspartate + ATP = 4-phospho-L-aspartate + ADP</text>
        <dbReference type="Rhea" id="RHEA:23776"/>
        <dbReference type="ChEBI" id="CHEBI:29991"/>
        <dbReference type="ChEBI" id="CHEBI:30616"/>
        <dbReference type="ChEBI" id="CHEBI:57535"/>
        <dbReference type="ChEBI" id="CHEBI:456216"/>
        <dbReference type="EC" id="2.7.2.4"/>
    </reaction>
</comment>
<dbReference type="UniPathway" id="UPA00034">
    <property type="reaction ID" value="UER00015"/>
</dbReference>
<sequence>MAADGDSVFARPASQKPTLRTVIKFGGSSLATGERLMEVGQLVKMLISQGQRPTMVCSAMGKTTNNLLSAGTFALEEGKVYIDAIRTLHLTTIEELGLGDTARADIEGLLHDLTELLTGVSCLRELTPRTRDHLQSFGERMSVRVMAAVLNKLGVPAQHFDAWTLGLRTTGEFGNADVLDESYPRIKEVMRRFDDNCVAVVTGFIGHSPDGKITTLGRGGSDLTATVIGAAVGADEVQVWKDVDGMMTADPRAVKRAVPVPCVSYEEAAELAYFGAKILHPVAMRPAQRAGIPVRIKNSYNPSHPGTFITGSRVCGEALVTAVTFKEGVELIDVVSTRMLGQVGFLSKVFSIFALNNLSIDMVATSEVSISLTLDQSQRNFDAKSRALRELSEIADVTEKFPVAIISLIANVNRSSEVMAEVFGVMRAESIHVLMLSQGASKVNVGLVVQQDDLDRAVKALHAYFFERDGDVQAALEANGAAACAAAAA</sequence>
<comment type="pathway">
    <text evidence="8">Amino-acid biosynthesis; L-lysine biosynthesis via DAP pathway; (S)-tetrahydrodipicolinate from L-aspartate: step 1/4.</text>
</comment>
<dbReference type="InterPro" id="IPR001341">
    <property type="entry name" value="Asp_kinase"/>
</dbReference>
<dbReference type="GO" id="GO:0005524">
    <property type="term" value="F:ATP binding"/>
    <property type="evidence" value="ECO:0007669"/>
    <property type="project" value="UniProtKB-KW"/>
</dbReference>
<evidence type="ECO:0000256" key="8">
    <source>
        <dbReference type="RuleBase" id="RU004249"/>
    </source>
</evidence>
<dbReference type="Gene3D" id="3.40.1160.10">
    <property type="entry name" value="Acetylglutamate kinase-like"/>
    <property type="match status" value="1"/>
</dbReference>
<evidence type="ECO:0000313" key="10">
    <source>
        <dbReference type="EMBL" id="KAG5191134.1"/>
    </source>
</evidence>
<dbReference type="InterPro" id="IPR045865">
    <property type="entry name" value="ACT-like_dom_sf"/>
</dbReference>
<evidence type="ECO:0000313" key="11">
    <source>
        <dbReference type="Proteomes" id="UP000664859"/>
    </source>
</evidence>
<dbReference type="Gene3D" id="3.30.70.260">
    <property type="match status" value="2"/>
</dbReference>
<keyword evidence="3" id="KW-0547">Nucleotide-binding</keyword>
<keyword evidence="8" id="KW-0028">Amino-acid biosynthesis</keyword>
<dbReference type="InterPro" id="IPR018042">
    <property type="entry name" value="Aspartate_kinase_CS"/>
</dbReference>
<dbReference type="EC" id="2.7.2.4" evidence="7"/>
<protein>
    <recommendedName>
        <fullName evidence="7">Aspartokinase</fullName>
        <ecNumber evidence="7">2.7.2.4</ecNumber>
    </recommendedName>
</protein>
<dbReference type="InterPro" id="IPR002912">
    <property type="entry name" value="ACT_dom"/>
</dbReference>
<comment type="similarity">
    <text evidence="1 7">Belongs to the aspartokinase family.</text>
</comment>
<dbReference type="EMBL" id="JAFCMP010000023">
    <property type="protein sequence ID" value="KAG5191134.1"/>
    <property type="molecule type" value="Genomic_DNA"/>
</dbReference>
<dbReference type="UniPathway" id="UPA00050">
    <property type="reaction ID" value="UER00461"/>
</dbReference>
<evidence type="ECO:0000259" key="9">
    <source>
        <dbReference type="PROSITE" id="PS51671"/>
    </source>
</evidence>
<evidence type="ECO:0000256" key="7">
    <source>
        <dbReference type="RuleBase" id="RU003448"/>
    </source>
</evidence>
<evidence type="ECO:0000256" key="5">
    <source>
        <dbReference type="ARBA" id="ARBA00022840"/>
    </source>
</evidence>
<dbReference type="Pfam" id="PF00696">
    <property type="entry name" value="AA_kinase"/>
    <property type="match status" value="1"/>
</dbReference>
<dbReference type="GO" id="GO:0009089">
    <property type="term" value="P:lysine biosynthetic process via diaminopimelate"/>
    <property type="evidence" value="ECO:0007669"/>
    <property type="project" value="UniProtKB-UniPathway"/>
</dbReference>
<dbReference type="InterPro" id="IPR005260">
    <property type="entry name" value="Asp_kin_monofn"/>
</dbReference>
<dbReference type="PANTHER" id="PTHR21499:SF59">
    <property type="entry name" value="ASPARTOKINASE"/>
    <property type="match status" value="1"/>
</dbReference>
<dbReference type="GO" id="GO:0009088">
    <property type="term" value="P:threonine biosynthetic process"/>
    <property type="evidence" value="ECO:0007669"/>
    <property type="project" value="UniProtKB-UniPathway"/>
</dbReference>
<dbReference type="GO" id="GO:0009090">
    <property type="term" value="P:homoserine biosynthetic process"/>
    <property type="evidence" value="ECO:0007669"/>
    <property type="project" value="TreeGrafter"/>
</dbReference>
<dbReference type="PROSITE" id="PS00324">
    <property type="entry name" value="ASPARTOKINASE"/>
    <property type="match status" value="1"/>
</dbReference>
<dbReference type="GO" id="GO:0005829">
    <property type="term" value="C:cytosol"/>
    <property type="evidence" value="ECO:0007669"/>
    <property type="project" value="TreeGrafter"/>
</dbReference>
<comment type="pathway">
    <text evidence="8">Amino-acid biosynthesis; L-methionine biosynthesis via de novo pathway; L-homoserine from L-aspartate: step 1/3.</text>
</comment>
<organism evidence="10 11">
    <name type="scientific">Tribonema minus</name>
    <dbReference type="NCBI Taxonomy" id="303371"/>
    <lineage>
        <taxon>Eukaryota</taxon>
        <taxon>Sar</taxon>
        <taxon>Stramenopiles</taxon>
        <taxon>Ochrophyta</taxon>
        <taxon>PX clade</taxon>
        <taxon>Xanthophyceae</taxon>
        <taxon>Tribonematales</taxon>
        <taxon>Tribonemataceae</taxon>
        <taxon>Tribonema</taxon>
    </lineage>
</organism>
<evidence type="ECO:0000256" key="6">
    <source>
        <dbReference type="ARBA" id="ARBA00047872"/>
    </source>
</evidence>
<gene>
    <name evidence="10" type="ORF">JKP88DRAFT_174938</name>
</gene>
<dbReference type="PIRSF" id="PIRSF000726">
    <property type="entry name" value="Asp_kin"/>
    <property type="match status" value="1"/>
</dbReference>
<evidence type="ECO:0000256" key="4">
    <source>
        <dbReference type="ARBA" id="ARBA00022777"/>
    </source>
</evidence>
<dbReference type="OrthoDB" id="4323675at2759"/>
<evidence type="ECO:0000256" key="3">
    <source>
        <dbReference type="ARBA" id="ARBA00022741"/>
    </source>
</evidence>
<comment type="caution">
    <text evidence="10">The sequence shown here is derived from an EMBL/GenBank/DDBJ whole genome shotgun (WGS) entry which is preliminary data.</text>
</comment>
<dbReference type="InterPro" id="IPR054352">
    <property type="entry name" value="ACT_Aspartokinase"/>
</dbReference>
<evidence type="ECO:0000256" key="1">
    <source>
        <dbReference type="ARBA" id="ARBA00010122"/>
    </source>
</evidence>
<dbReference type="Pfam" id="PF22468">
    <property type="entry name" value="ACT_9"/>
    <property type="match status" value="2"/>
</dbReference>
<dbReference type="GO" id="GO:0004072">
    <property type="term" value="F:aspartate kinase activity"/>
    <property type="evidence" value="ECO:0007669"/>
    <property type="project" value="UniProtKB-EC"/>
</dbReference>
<dbReference type="SUPFAM" id="SSF53633">
    <property type="entry name" value="Carbamate kinase-like"/>
    <property type="match status" value="1"/>
</dbReference>
<dbReference type="AlphaFoldDB" id="A0A835ZI76"/>
<dbReference type="InterPro" id="IPR036393">
    <property type="entry name" value="AceGlu_kinase-like_sf"/>
</dbReference>
<dbReference type="UniPathway" id="UPA00051">
    <property type="reaction ID" value="UER00462"/>
</dbReference>
<accession>A0A835ZI76</accession>
<keyword evidence="5" id="KW-0067">ATP-binding</keyword>
<dbReference type="PROSITE" id="PS51671">
    <property type="entry name" value="ACT"/>
    <property type="match status" value="1"/>
</dbReference>
<proteinExistence type="inferred from homology"/>
<dbReference type="InterPro" id="IPR042199">
    <property type="entry name" value="AsparK_Bifunc_asparK/hSer_DH"/>
</dbReference>
<keyword evidence="4 7" id="KW-0418">Kinase</keyword>
<dbReference type="SUPFAM" id="SSF55021">
    <property type="entry name" value="ACT-like"/>
    <property type="match status" value="2"/>
</dbReference>
<feature type="domain" description="ACT" evidence="9">
    <location>
        <begin position="334"/>
        <end position="407"/>
    </location>
</feature>
<reference evidence="10" key="1">
    <citation type="submission" date="2021-02" db="EMBL/GenBank/DDBJ databases">
        <title>First Annotated Genome of the Yellow-green Alga Tribonema minus.</title>
        <authorList>
            <person name="Mahan K.M."/>
        </authorList>
    </citation>
    <scope>NUCLEOTIDE SEQUENCE</scope>
    <source>
        <strain evidence="10">UTEX B ZZ1240</strain>
    </source>
</reference>
<dbReference type="PANTHER" id="PTHR21499">
    <property type="entry name" value="ASPARTATE KINASE"/>
    <property type="match status" value="1"/>
</dbReference>
<comment type="pathway">
    <text evidence="8">Amino-acid biosynthesis; L-threonine biosynthesis; L-threonine from L-aspartate: step 1/5.</text>
</comment>
<keyword evidence="2 7" id="KW-0808">Transferase</keyword>